<dbReference type="Proteomes" id="UP000029867">
    <property type="component" value="Unassembled WGS sequence"/>
</dbReference>
<evidence type="ECO:0000256" key="8">
    <source>
        <dbReference type="RuleBase" id="RU366049"/>
    </source>
</evidence>
<evidence type="ECO:0000256" key="2">
    <source>
        <dbReference type="ARBA" id="ARBA00006075"/>
    </source>
</evidence>
<dbReference type="PANTHER" id="PTHR13220">
    <property type="entry name" value="TIMELESS INTERACTING-RELATED"/>
    <property type="match status" value="1"/>
</dbReference>
<keyword evidence="6 8" id="KW-0539">Nucleus</keyword>
<evidence type="ECO:0000256" key="9">
    <source>
        <dbReference type="SAM" id="MobiDB-lite"/>
    </source>
</evidence>
<keyword evidence="5" id="KW-0236">DNA replication inhibitor</keyword>
<dbReference type="InterPro" id="IPR040038">
    <property type="entry name" value="TIPIN/Csm3/Swi3"/>
</dbReference>
<dbReference type="GO" id="GO:0000076">
    <property type="term" value="P:DNA replication checkpoint signaling"/>
    <property type="evidence" value="ECO:0007669"/>
    <property type="project" value="UniProtKB-UniRule"/>
</dbReference>
<evidence type="ECO:0000256" key="6">
    <source>
        <dbReference type="ARBA" id="ARBA00023242"/>
    </source>
</evidence>
<dbReference type="GO" id="GO:0003677">
    <property type="term" value="F:DNA binding"/>
    <property type="evidence" value="ECO:0007669"/>
    <property type="project" value="TreeGrafter"/>
</dbReference>
<organism evidence="11 12">
    <name type="scientific">Pichia kudriavzevii</name>
    <name type="common">Yeast</name>
    <name type="synonym">Issatchenkia orientalis</name>
    <dbReference type="NCBI Taxonomy" id="4909"/>
    <lineage>
        <taxon>Eukaryota</taxon>
        <taxon>Fungi</taxon>
        <taxon>Dikarya</taxon>
        <taxon>Ascomycota</taxon>
        <taxon>Saccharomycotina</taxon>
        <taxon>Pichiomycetes</taxon>
        <taxon>Pichiales</taxon>
        <taxon>Pichiaceae</taxon>
        <taxon>Pichia</taxon>
    </lineage>
</organism>
<reference evidence="12" key="1">
    <citation type="journal article" date="2014" name="Microb. Cell Fact.">
        <title>Exploiting Issatchenkia orientalis SD108 for succinic acid production.</title>
        <authorList>
            <person name="Xiao H."/>
            <person name="Shao Z."/>
            <person name="Jiang Y."/>
            <person name="Dole S."/>
            <person name="Zhao H."/>
        </authorList>
    </citation>
    <scope>NUCLEOTIDE SEQUENCE [LARGE SCALE GENOMIC DNA]</scope>
    <source>
        <strain evidence="12">SD108</strain>
    </source>
</reference>
<dbReference type="HOGENOM" id="CLU_694565_0_0_1"/>
<feature type="compositionally biased region" description="Polar residues" evidence="9">
    <location>
        <begin position="33"/>
        <end position="45"/>
    </location>
</feature>
<gene>
    <name evidence="11" type="ORF">JL09_g3799</name>
</gene>
<protein>
    <recommendedName>
        <fullName evidence="8">Chromosome segregation in meiosis protein</fullName>
    </recommendedName>
</protein>
<evidence type="ECO:0000256" key="4">
    <source>
        <dbReference type="ARBA" id="ARBA00022763"/>
    </source>
</evidence>
<keyword evidence="4 8" id="KW-0227">DNA damage</keyword>
<comment type="caution">
    <text evidence="11">The sequence shown here is derived from an EMBL/GenBank/DDBJ whole genome shotgun (WGS) entry which is preliminary data.</text>
</comment>
<feature type="region of interest" description="Disordered" evidence="9">
    <location>
        <begin position="174"/>
        <end position="248"/>
    </location>
</feature>
<dbReference type="InterPro" id="IPR012923">
    <property type="entry name" value="Csm3"/>
</dbReference>
<evidence type="ECO:0000256" key="7">
    <source>
        <dbReference type="ARBA" id="ARBA00023306"/>
    </source>
</evidence>
<dbReference type="GO" id="GO:0043111">
    <property type="term" value="P:replication fork arrest"/>
    <property type="evidence" value="ECO:0007669"/>
    <property type="project" value="TreeGrafter"/>
</dbReference>
<name>A0A099NWR1_PICKU</name>
<keyword evidence="7 8" id="KW-0131">Cell cycle</keyword>
<comment type="subcellular location">
    <subcellularLocation>
        <location evidence="1 8">Nucleus</location>
    </subcellularLocation>
</comment>
<dbReference type="AlphaFoldDB" id="A0A099NWR1"/>
<comment type="similarity">
    <text evidence="2 8">Belongs to the CSM3 family.</text>
</comment>
<evidence type="ECO:0000256" key="1">
    <source>
        <dbReference type="ARBA" id="ARBA00004123"/>
    </source>
</evidence>
<dbReference type="Pfam" id="PF07962">
    <property type="entry name" value="Swi3"/>
    <property type="match status" value="1"/>
</dbReference>
<comment type="function">
    <text evidence="8">Plays an important role in the control of DNA replication and the maintenance of replication fork stability.</text>
</comment>
<proteinExistence type="inferred from homology"/>
<dbReference type="GO" id="GO:0031297">
    <property type="term" value="P:replication fork processing"/>
    <property type="evidence" value="ECO:0007669"/>
    <property type="project" value="UniProtKB-UniRule"/>
</dbReference>
<feature type="compositionally biased region" description="Acidic residues" evidence="9">
    <location>
        <begin position="192"/>
        <end position="210"/>
    </location>
</feature>
<dbReference type="PANTHER" id="PTHR13220:SF11">
    <property type="entry name" value="TIMELESS-INTERACTING PROTEIN"/>
    <property type="match status" value="1"/>
</dbReference>
<feature type="compositionally biased region" description="Acidic residues" evidence="9">
    <location>
        <begin position="381"/>
        <end position="397"/>
    </location>
</feature>
<evidence type="ECO:0000256" key="3">
    <source>
        <dbReference type="ARBA" id="ARBA00011217"/>
    </source>
</evidence>
<dbReference type="VEuPathDB" id="FungiDB:C5L36_0E01930"/>
<evidence type="ECO:0000313" key="12">
    <source>
        <dbReference type="Proteomes" id="UP000029867"/>
    </source>
</evidence>
<feature type="domain" description="Chromosome segregation in meiosis protein 3" evidence="10">
    <location>
        <begin position="54"/>
        <end position="155"/>
    </location>
</feature>
<feature type="region of interest" description="Disordered" evidence="9">
    <location>
        <begin position="330"/>
        <end position="397"/>
    </location>
</feature>
<evidence type="ECO:0000313" key="11">
    <source>
        <dbReference type="EMBL" id="KGK37045.1"/>
    </source>
</evidence>
<evidence type="ECO:0000259" key="10">
    <source>
        <dbReference type="Pfam" id="PF07962"/>
    </source>
</evidence>
<dbReference type="GO" id="GO:0006974">
    <property type="term" value="P:DNA damage response"/>
    <property type="evidence" value="ECO:0007669"/>
    <property type="project" value="UniProtKB-KW"/>
</dbReference>
<feature type="compositionally biased region" description="Basic and acidic residues" evidence="9">
    <location>
        <begin position="174"/>
        <end position="188"/>
    </location>
</feature>
<evidence type="ECO:0000256" key="5">
    <source>
        <dbReference type="ARBA" id="ARBA00022880"/>
    </source>
</evidence>
<accession>A0A099NWR1</accession>
<comment type="subunit">
    <text evidence="3">Component of the fork protection complex (FPC) consisting of TOF1 and CSM3.</text>
</comment>
<dbReference type="EMBL" id="JQFK01000045">
    <property type="protein sequence ID" value="KGK37045.1"/>
    <property type="molecule type" value="Genomic_DNA"/>
</dbReference>
<feature type="region of interest" description="Disordered" evidence="9">
    <location>
        <begin position="33"/>
        <end position="57"/>
    </location>
</feature>
<dbReference type="GO" id="GO:0031298">
    <property type="term" value="C:replication fork protection complex"/>
    <property type="evidence" value="ECO:0007669"/>
    <property type="project" value="TreeGrafter"/>
</dbReference>
<sequence>MSSSHDRLSRAELLGIDVDKGIQVDSVTSTLFQTNQDGTQSSTAKSKPKRSSDKLTPEILLSGRGLPKLIDTFKRFKFTKRSAKGKASKHNGVYKKVQYCDDHHYDNLTRIIQIYQNWGHSISPHLMFDRFIGNLDRGIQKSDVKYWIREQIREEIRGKVDRILQKEATEMERARAERAAREHVENNKDSLTNDEPDGVAGEVDVEEEREQDWAALFGGQSQATDKDVNENDGPNNDNEDDGGYNVQGEAPIFSTFLRTSSQPIHSDLGSEHHTSEMEDIPEDVMDGAARDTFDALDGLDEDEDGLAALLEAESNNEARDSQMFSQYIAHEPQERTLSKSLSPTTIGTLTTETETTTQTTTQTTTTLSTGASEGPSRPMTPEEEGFSDVDEDELLQL</sequence>
<feature type="compositionally biased region" description="Low complexity" evidence="9">
    <location>
        <begin position="344"/>
        <end position="370"/>
    </location>
</feature>